<evidence type="ECO:0000313" key="2">
    <source>
        <dbReference type="Proteomes" id="UP000578531"/>
    </source>
</evidence>
<name>A0A8H6FMR6_9LECA</name>
<evidence type="ECO:0000313" key="1">
    <source>
        <dbReference type="EMBL" id="KAF6231401.1"/>
    </source>
</evidence>
<dbReference type="EMBL" id="JACCJC010000057">
    <property type="protein sequence ID" value="KAF6231401.1"/>
    <property type="molecule type" value="Genomic_DNA"/>
</dbReference>
<dbReference type="GeneID" id="59292008"/>
<dbReference type="AlphaFoldDB" id="A0A8H6FMR6"/>
<dbReference type="RefSeq" id="XP_037160833.1">
    <property type="nucleotide sequence ID" value="XM_037312247.1"/>
</dbReference>
<comment type="caution">
    <text evidence="1">The sequence shown here is derived from an EMBL/GenBank/DDBJ whole genome shotgun (WGS) entry which is preliminary data.</text>
</comment>
<reference evidence="1 2" key="1">
    <citation type="journal article" date="2020" name="Genomics">
        <title>Complete, high-quality genomes from long-read metagenomic sequencing of two wolf lichen thalli reveals enigmatic genome architecture.</title>
        <authorList>
            <person name="McKenzie S.K."/>
            <person name="Walston R.F."/>
            <person name="Allen J.L."/>
        </authorList>
    </citation>
    <scope>NUCLEOTIDE SEQUENCE [LARGE SCALE GENOMIC DNA]</scope>
    <source>
        <strain evidence="1">WasteWater2</strain>
    </source>
</reference>
<organism evidence="1 2">
    <name type="scientific">Letharia columbiana</name>
    <dbReference type="NCBI Taxonomy" id="112416"/>
    <lineage>
        <taxon>Eukaryota</taxon>
        <taxon>Fungi</taxon>
        <taxon>Dikarya</taxon>
        <taxon>Ascomycota</taxon>
        <taxon>Pezizomycotina</taxon>
        <taxon>Lecanoromycetes</taxon>
        <taxon>OSLEUM clade</taxon>
        <taxon>Lecanoromycetidae</taxon>
        <taxon>Lecanorales</taxon>
        <taxon>Lecanorineae</taxon>
        <taxon>Parmeliaceae</taxon>
        <taxon>Letharia</taxon>
    </lineage>
</organism>
<protein>
    <submittedName>
        <fullName evidence="1">Uncharacterized protein</fullName>
    </submittedName>
</protein>
<dbReference type="Proteomes" id="UP000578531">
    <property type="component" value="Unassembled WGS sequence"/>
</dbReference>
<proteinExistence type="predicted"/>
<gene>
    <name evidence="1" type="ORF">HO173_010361</name>
</gene>
<sequence>MVTCSSLYDAFLDNKALILTNIFRYKIDPSLMQDALTTLQSSRVTFRKREAAIDLVADYITLVDISKHVAEPTIGRGNRKARFVKDWSNQDLVNGCLSFGPAYLHRPRSRKDVQRTQPDSIRSAVHQWRFRPRFQRSKWRKMLDHSISHR</sequence>
<keyword evidence="2" id="KW-1185">Reference proteome</keyword>
<accession>A0A8H6FMR6</accession>